<dbReference type="EMBL" id="WWCO01000001">
    <property type="protein sequence ID" value="MYM33081.1"/>
    <property type="molecule type" value="Genomic_DNA"/>
</dbReference>
<keyword evidence="3" id="KW-1185">Reference proteome</keyword>
<protein>
    <submittedName>
        <fullName evidence="2">Nuclear transport factor 2 family protein</fullName>
    </submittedName>
</protein>
<dbReference type="InterPro" id="IPR037401">
    <property type="entry name" value="SnoaL-like"/>
</dbReference>
<name>A0ABW9V013_9BURK</name>
<gene>
    <name evidence="2" type="ORF">GTP38_01800</name>
</gene>
<proteinExistence type="predicted"/>
<dbReference type="Gene3D" id="3.10.450.50">
    <property type="match status" value="1"/>
</dbReference>
<feature type="domain" description="SnoaL-like" evidence="1">
    <location>
        <begin position="16"/>
        <end position="91"/>
    </location>
</feature>
<evidence type="ECO:0000313" key="2">
    <source>
        <dbReference type="EMBL" id="MYM33081.1"/>
    </source>
</evidence>
<sequence>MDTLTLPAPIAHYFASEHHPEALAQCFTANAVVTDDGHTYTGIDAIKAFMAAASAKYNATTVPFSLTEDDGLQLVRAKVSGHFSGSPVNLSYRFCLEDGLIGSLEITV</sequence>
<dbReference type="InterPro" id="IPR032710">
    <property type="entry name" value="NTF2-like_dom_sf"/>
</dbReference>
<comment type="caution">
    <text evidence="2">The sequence shown here is derived from an EMBL/GenBank/DDBJ whole genome shotgun (WGS) entry which is preliminary data.</text>
</comment>
<dbReference type="SUPFAM" id="SSF54427">
    <property type="entry name" value="NTF2-like"/>
    <property type="match status" value="1"/>
</dbReference>
<dbReference type="Pfam" id="PF12680">
    <property type="entry name" value="SnoaL_2"/>
    <property type="match status" value="1"/>
</dbReference>
<evidence type="ECO:0000259" key="1">
    <source>
        <dbReference type="Pfam" id="PF12680"/>
    </source>
</evidence>
<accession>A0ABW9V013</accession>
<dbReference type="RefSeq" id="WP_160988473.1">
    <property type="nucleotide sequence ID" value="NZ_WWCO01000001.1"/>
</dbReference>
<organism evidence="2 3">
    <name type="scientific">Duganella lactea</name>
    <dbReference type="NCBI Taxonomy" id="2692173"/>
    <lineage>
        <taxon>Bacteria</taxon>
        <taxon>Pseudomonadati</taxon>
        <taxon>Pseudomonadota</taxon>
        <taxon>Betaproteobacteria</taxon>
        <taxon>Burkholderiales</taxon>
        <taxon>Oxalobacteraceae</taxon>
        <taxon>Telluria group</taxon>
        <taxon>Duganella</taxon>
    </lineage>
</organism>
<dbReference type="Proteomes" id="UP000449678">
    <property type="component" value="Unassembled WGS sequence"/>
</dbReference>
<evidence type="ECO:0000313" key="3">
    <source>
        <dbReference type="Proteomes" id="UP000449678"/>
    </source>
</evidence>
<reference evidence="2 3" key="1">
    <citation type="submission" date="2019-12" db="EMBL/GenBank/DDBJ databases">
        <title>Novel species isolated from a subtropical stream in China.</title>
        <authorList>
            <person name="Lu H."/>
        </authorList>
    </citation>
    <scope>NUCLEOTIDE SEQUENCE [LARGE SCALE GENOMIC DNA]</scope>
    <source>
        <strain evidence="2 3">FT94W</strain>
    </source>
</reference>